<dbReference type="EMBL" id="CP060636">
    <property type="protein sequence ID" value="QNM12965.1"/>
    <property type="molecule type" value="Genomic_DNA"/>
</dbReference>
<name>A0A7G9GQ83_9FIRM</name>
<keyword evidence="2" id="KW-0238">DNA-binding</keyword>
<gene>
    <name evidence="2" type="ORF">H9Q80_03140</name>
</gene>
<dbReference type="PROSITE" id="PS50930">
    <property type="entry name" value="HTH_LYTTR"/>
    <property type="match status" value="1"/>
</dbReference>
<dbReference type="RefSeq" id="WP_117455257.1">
    <property type="nucleotide sequence ID" value="NZ_CP060636.1"/>
</dbReference>
<dbReference type="KEGG" id="ehn:H9Q80_03140"/>
<proteinExistence type="predicted"/>
<keyword evidence="3" id="KW-1185">Reference proteome</keyword>
<evidence type="ECO:0000259" key="1">
    <source>
        <dbReference type="PROSITE" id="PS50930"/>
    </source>
</evidence>
<dbReference type="GO" id="GO:0003677">
    <property type="term" value="F:DNA binding"/>
    <property type="evidence" value="ECO:0007669"/>
    <property type="project" value="UniProtKB-KW"/>
</dbReference>
<dbReference type="GO" id="GO:0000156">
    <property type="term" value="F:phosphorelay response regulator activity"/>
    <property type="evidence" value="ECO:0007669"/>
    <property type="project" value="InterPro"/>
</dbReference>
<dbReference type="Pfam" id="PF04397">
    <property type="entry name" value="LytTR"/>
    <property type="match status" value="1"/>
</dbReference>
<protein>
    <submittedName>
        <fullName evidence="2">LytTR family transcriptional regulator DNA-binding domain-containing protein</fullName>
    </submittedName>
</protein>
<organism evidence="2 3">
    <name type="scientific">[Eubacterium] hominis</name>
    <dbReference type="NCBI Taxonomy" id="2764325"/>
    <lineage>
        <taxon>Bacteria</taxon>
        <taxon>Bacillati</taxon>
        <taxon>Bacillota</taxon>
        <taxon>Erysipelotrichia</taxon>
        <taxon>Erysipelotrichales</taxon>
        <taxon>Erysipelotrichaceae</taxon>
        <taxon>Amedibacillus</taxon>
    </lineage>
</organism>
<dbReference type="PANTHER" id="PTHR37299">
    <property type="entry name" value="TRANSCRIPTIONAL REGULATOR-RELATED"/>
    <property type="match status" value="1"/>
</dbReference>
<dbReference type="InterPro" id="IPR007492">
    <property type="entry name" value="LytTR_DNA-bd_dom"/>
</dbReference>
<dbReference type="SMART" id="SM00850">
    <property type="entry name" value="LytTR"/>
    <property type="match status" value="1"/>
</dbReference>
<feature type="domain" description="HTH LytTR-type" evidence="1">
    <location>
        <begin position="41"/>
        <end position="145"/>
    </location>
</feature>
<evidence type="ECO:0000313" key="3">
    <source>
        <dbReference type="Proteomes" id="UP000515856"/>
    </source>
</evidence>
<sequence>MKIRIEQDAAYKEEEIIIHCAMIHPRLQKLIHMMEQYAISFEVYDHNKTSFIPIDEIYYLESVDGKTIVYTSHHFYEMKQSLQQLEERLKNTTFCRISKHTIVNILWIDALEPYANHRLLLHMENNDKLIVNRMYLETLKAAISQ</sequence>
<evidence type="ECO:0000313" key="2">
    <source>
        <dbReference type="EMBL" id="QNM12965.1"/>
    </source>
</evidence>
<dbReference type="Gene3D" id="2.40.50.1020">
    <property type="entry name" value="LytTr DNA-binding domain"/>
    <property type="match status" value="1"/>
</dbReference>
<dbReference type="AlphaFoldDB" id="A0A7G9GQ83"/>
<dbReference type="InterPro" id="IPR046947">
    <property type="entry name" value="LytR-like"/>
</dbReference>
<accession>A0A7G9GQ83</accession>
<dbReference type="Proteomes" id="UP000515856">
    <property type="component" value="Chromosome"/>
</dbReference>
<reference evidence="2 3" key="1">
    <citation type="submission" date="2020-08" db="EMBL/GenBank/DDBJ databases">
        <authorList>
            <person name="Liu C."/>
            <person name="Sun Q."/>
        </authorList>
    </citation>
    <scope>NUCLEOTIDE SEQUENCE [LARGE SCALE GENOMIC DNA]</scope>
    <source>
        <strain evidence="2 3">NSJ-61</strain>
    </source>
</reference>
<dbReference type="PANTHER" id="PTHR37299:SF1">
    <property type="entry name" value="STAGE 0 SPORULATION PROTEIN A HOMOLOG"/>
    <property type="match status" value="1"/>
</dbReference>